<dbReference type="OrthoDB" id="8030485at2759"/>
<protein>
    <submittedName>
        <fullName evidence="1">Uncharacterized protein</fullName>
    </submittedName>
</protein>
<dbReference type="AlphaFoldDB" id="A0A0L0CF15"/>
<proteinExistence type="predicted"/>
<accession>A0A0L0CF15</accession>
<dbReference type="Proteomes" id="UP000037069">
    <property type="component" value="Unassembled WGS sequence"/>
</dbReference>
<gene>
    <name evidence="1" type="ORF">FF38_01079</name>
</gene>
<reference evidence="1 2" key="1">
    <citation type="journal article" date="2015" name="Nat. Commun.">
        <title>Lucilia cuprina genome unlocks parasitic fly biology to underpin future interventions.</title>
        <authorList>
            <person name="Anstead C.A."/>
            <person name="Korhonen P.K."/>
            <person name="Young N.D."/>
            <person name="Hall R.S."/>
            <person name="Jex A.R."/>
            <person name="Murali S.C."/>
            <person name="Hughes D.S."/>
            <person name="Lee S.F."/>
            <person name="Perry T."/>
            <person name="Stroehlein A.J."/>
            <person name="Ansell B.R."/>
            <person name="Breugelmans B."/>
            <person name="Hofmann A."/>
            <person name="Qu J."/>
            <person name="Dugan S."/>
            <person name="Lee S.L."/>
            <person name="Chao H."/>
            <person name="Dinh H."/>
            <person name="Han Y."/>
            <person name="Doddapaneni H.V."/>
            <person name="Worley K.C."/>
            <person name="Muzny D.M."/>
            <person name="Ioannidis P."/>
            <person name="Waterhouse R.M."/>
            <person name="Zdobnov E.M."/>
            <person name="James P.J."/>
            <person name="Bagnall N.H."/>
            <person name="Kotze A.C."/>
            <person name="Gibbs R.A."/>
            <person name="Richards S."/>
            <person name="Batterham P."/>
            <person name="Gasser R.B."/>
        </authorList>
    </citation>
    <scope>NUCLEOTIDE SEQUENCE [LARGE SCALE GENOMIC DNA]</scope>
    <source>
        <strain evidence="1 2">LS</strain>
        <tissue evidence="1">Full body</tissue>
    </source>
</reference>
<evidence type="ECO:0000313" key="2">
    <source>
        <dbReference type="Proteomes" id="UP000037069"/>
    </source>
</evidence>
<evidence type="ECO:0000313" key="1">
    <source>
        <dbReference type="EMBL" id="KNC30807.1"/>
    </source>
</evidence>
<keyword evidence="2" id="KW-1185">Reference proteome</keyword>
<organism evidence="1 2">
    <name type="scientific">Lucilia cuprina</name>
    <name type="common">Green bottle fly</name>
    <name type="synonym">Australian sheep blowfly</name>
    <dbReference type="NCBI Taxonomy" id="7375"/>
    <lineage>
        <taxon>Eukaryota</taxon>
        <taxon>Metazoa</taxon>
        <taxon>Ecdysozoa</taxon>
        <taxon>Arthropoda</taxon>
        <taxon>Hexapoda</taxon>
        <taxon>Insecta</taxon>
        <taxon>Pterygota</taxon>
        <taxon>Neoptera</taxon>
        <taxon>Endopterygota</taxon>
        <taxon>Diptera</taxon>
        <taxon>Brachycera</taxon>
        <taxon>Muscomorpha</taxon>
        <taxon>Oestroidea</taxon>
        <taxon>Calliphoridae</taxon>
        <taxon>Luciliinae</taxon>
        <taxon>Lucilia</taxon>
    </lineage>
</organism>
<name>A0A0L0CF15_LUCCU</name>
<dbReference type="EMBL" id="JRES01000493">
    <property type="protein sequence ID" value="KNC30807.1"/>
    <property type="molecule type" value="Genomic_DNA"/>
</dbReference>
<sequence length="151" mass="18104">MENHRLQVVNKVTQNPYLLAYIFKFTSCQTQLKLIKISGYFQYVIQYHIWKVKYQNLKIEEDKPSYTIASVKPEEILRQIHFQEFLYLSVDIIKQLSISSYSYQQRSIIFQLERKSLLKVVKIGHIERLYTTTIGRARAYQTQNISKSFKR</sequence>
<comment type="caution">
    <text evidence="1">The sequence shown here is derived from an EMBL/GenBank/DDBJ whole genome shotgun (WGS) entry which is preliminary data.</text>
</comment>